<dbReference type="GO" id="GO:0016301">
    <property type="term" value="F:kinase activity"/>
    <property type="evidence" value="ECO:0007669"/>
    <property type="project" value="UniProtKB-KW"/>
</dbReference>
<evidence type="ECO:0000256" key="1">
    <source>
        <dbReference type="ARBA" id="ARBA00022679"/>
    </source>
</evidence>
<dbReference type="InterPro" id="IPR002173">
    <property type="entry name" value="Carboh/pur_kinase_PfkB_CS"/>
</dbReference>
<dbReference type="Gene3D" id="3.40.1190.20">
    <property type="match status" value="1"/>
</dbReference>
<keyword evidence="5" id="KW-1185">Reference proteome</keyword>
<dbReference type="SUPFAM" id="SSF53613">
    <property type="entry name" value="Ribokinase-like"/>
    <property type="match status" value="1"/>
</dbReference>
<keyword evidence="1" id="KW-0808">Transferase</keyword>
<feature type="domain" description="Carbohydrate kinase PfkB" evidence="3">
    <location>
        <begin position="10"/>
        <end position="142"/>
    </location>
</feature>
<dbReference type="Proteomes" id="UP000426027">
    <property type="component" value="Chromosome"/>
</dbReference>
<evidence type="ECO:0000256" key="2">
    <source>
        <dbReference type="ARBA" id="ARBA00022777"/>
    </source>
</evidence>
<evidence type="ECO:0000313" key="4">
    <source>
        <dbReference type="EMBL" id="QGW29092.1"/>
    </source>
</evidence>
<evidence type="ECO:0000313" key="5">
    <source>
        <dbReference type="Proteomes" id="UP000426027"/>
    </source>
</evidence>
<dbReference type="InterPro" id="IPR029056">
    <property type="entry name" value="Ribokinase-like"/>
</dbReference>
<gene>
    <name evidence="4" type="ORF">GLV81_14135</name>
</gene>
<reference evidence="4 5" key="1">
    <citation type="submission" date="2019-11" db="EMBL/GenBank/DDBJ databases">
        <authorList>
            <person name="Im W.T."/>
        </authorList>
    </citation>
    <scope>NUCLEOTIDE SEQUENCE [LARGE SCALE GENOMIC DNA]</scope>
    <source>
        <strain evidence="4 5">SB-02</strain>
    </source>
</reference>
<feature type="domain" description="Carbohydrate kinase PfkB" evidence="3">
    <location>
        <begin position="191"/>
        <end position="284"/>
    </location>
</feature>
<dbReference type="GO" id="GO:0005829">
    <property type="term" value="C:cytosol"/>
    <property type="evidence" value="ECO:0007669"/>
    <property type="project" value="TreeGrafter"/>
</dbReference>
<dbReference type="Pfam" id="PF00294">
    <property type="entry name" value="PfkB"/>
    <property type="match status" value="2"/>
</dbReference>
<accession>A0A6I6GQ64</accession>
<sequence length="294" mass="32257">MYTNTNLRSRVLVLGGTTFDHIVYLDELPKGNPVTIHQCRFQETIGSTGTGKSWALHKLGVQVHLISAVGNDSWGQQIQTVLHKQGISHELITDVTGTERHINLMDKYGKRISIFVTTSSNSINFSTQNLQAQLDDHDVIVLNIIGYCQPWADQVKACNKPVWTDLHDFDGSSSYHQPFIDAAQYIQLSSDNLSDYRSLMENLMATGKELVVCTHAEKGVSAISNTTGWIDLPAMEVPVVDSNGAGDNFFAGLLFGWLQQLPLVQCLQLGTKAAALCVQSPQLVSASLNEALLT</sequence>
<dbReference type="PANTHER" id="PTHR10584:SF166">
    <property type="entry name" value="RIBOKINASE"/>
    <property type="match status" value="1"/>
</dbReference>
<organism evidence="4 5">
    <name type="scientific">Phnomibacter ginsenosidimutans</name>
    <dbReference type="NCBI Taxonomy" id="2676868"/>
    <lineage>
        <taxon>Bacteria</taxon>
        <taxon>Pseudomonadati</taxon>
        <taxon>Bacteroidota</taxon>
        <taxon>Chitinophagia</taxon>
        <taxon>Chitinophagales</taxon>
        <taxon>Chitinophagaceae</taxon>
        <taxon>Phnomibacter</taxon>
    </lineage>
</organism>
<dbReference type="RefSeq" id="WP_157479445.1">
    <property type="nucleotide sequence ID" value="NZ_CP046566.1"/>
</dbReference>
<keyword evidence="2 4" id="KW-0418">Kinase</keyword>
<dbReference type="EMBL" id="CP046566">
    <property type="protein sequence ID" value="QGW29092.1"/>
    <property type="molecule type" value="Genomic_DNA"/>
</dbReference>
<proteinExistence type="predicted"/>
<name>A0A6I6GQ64_9BACT</name>
<dbReference type="InterPro" id="IPR011611">
    <property type="entry name" value="PfkB_dom"/>
</dbReference>
<dbReference type="AlphaFoldDB" id="A0A6I6GQ64"/>
<dbReference type="KEGG" id="fls:GLV81_14135"/>
<protein>
    <submittedName>
        <fullName evidence="4">Carbohydrate kinase family protein</fullName>
    </submittedName>
</protein>
<evidence type="ECO:0000259" key="3">
    <source>
        <dbReference type="Pfam" id="PF00294"/>
    </source>
</evidence>
<dbReference type="PROSITE" id="PS00584">
    <property type="entry name" value="PFKB_KINASES_2"/>
    <property type="match status" value="1"/>
</dbReference>
<dbReference type="PANTHER" id="PTHR10584">
    <property type="entry name" value="SUGAR KINASE"/>
    <property type="match status" value="1"/>
</dbReference>